<dbReference type="RefSeq" id="WP_171221787.1">
    <property type="nucleotide sequence ID" value="NZ_CP121446.1"/>
</dbReference>
<dbReference type="InterPro" id="IPR012347">
    <property type="entry name" value="Ferritin-like"/>
</dbReference>
<evidence type="ECO:0000259" key="1">
    <source>
        <dbReference type="Pfam" id="PF12902"/>
    </source>
</evidence>
<dbReference type="Proteomes" id="UP000536509">
    <property type="component" value="Unassembled WGS sequence"/>
</dbReference>
<protein>
    <recommendedName>
        <fullName evidence="1">Iminophenyl-pyruvate dimer synthase domain-containing protein</fullName>
    </recommendedName>
</protein>
<evidence type="ECO:0000313" key="3">
    <source>
        <dbReference type="Proteomes" id="UP000536509"/>
    </source>
</evidence>
<name>A0A7Y3R7X6_9FLAO</name>
<sequence>MINQKYKTVVEDRSDLLTLLTEACELEHGLACSYLYSAFSLKQELSEGGMDWQQLHLVRKWAAQIYLVASQEMFHLSQAWNLLSAIGGSPYYLRPNFPQNNKYYPISVSLALQPFSETSLKRFMMYELPQDMAEDNVVYLQKSFESIPFDYKTVGGLYKMIADGIDMLSKKESALFIGDEKLQLGQEEIDFPEIIKVTNNETAQEAIRRIMEQGEGLSNLHENCHYAIFGDMLNEFQLEKQKLGFEPVRNCIQNPSVYPRGDQQSEESLPITDSFSLEVADLFDDTYNLMLRCLQFIFGSVSIDVVDKKRLAKFSIGMMPMIIKPLGDILMQLPAGIEYPGKTAGPAFTMSRHVVLPDSFDVAMVLISECFNGLDKRCESLSEDVSNFALSAVSQNFKRLNSYLYENN</sequence>
<comment type="caution">
    <text evidence="2">The sequence shown here is derived from an EMBL/GenBank/DDBJ whole genome shotgun (WGS) entry which is preliminary data.</text>
</comment>
<organism evidence="2 3">
    <name type="scientific">Flavobacterium rivulicola</name>
    <dbReference type="NCBI Taxonomy" id="2732161"/>
    <lineage>
        <taxon>Bacteria</taxon>
        <taxon>Pseudomonadati</taxon>
        <taxon>Bacteroidota</taxon>
        <taxon>Flavobacteriia</taxon>
        <taxon>Flavobacteriales</taxon>
        <taxon>Flavobacteriaceae</taxon>
        <taxon>Flavobacterium</taxon>
    </lineage>
</organism>
<keyword evidence="3" id="KW-1185">Reference proteome</keyword>
<dbReference type="AlphaFoldDB" id="A0A7Y3R7X6"/>
<dbReference type="Pfam" id="PF12902">
    <property type="entry name" value="Ferritin-like"/>
    <property type="match status" value="1"/>
</dbReference>
<accession>A0A7Y3R7X6</accession>
<gene>
    <name evidence="2" type="ORF">HKT18_05040</name>
</gene>
<proteinExistence type="predicted"/>
<dbReference type="InterPro" id="IPR026820">
    <property type="entry name" value="VioB/RebD_dom"/>
</dbReference>
<dbReference type="Gene3D" id="1.20.1260.10">
    <property type="match status" value="1"/>
</dbReference>
<reference evidence="2 3" key="1">
    <citation type="submission" date="2020-05" db="EMBL/GenBank/DDBJ databases">
        <title>Draft genome of Flavobacterium sp. IMCC34852.</title>
        <authorList>
            <person name="Song J."/>
            <person name="Cho J.-C."/>
        </authorList>
    </citation>
    <scope>NUCLEOTIDE SEQUENCE [LARGE SCALE GENOMIC DNA]</scope>
    <source>
        <strain evidence="2 3">IMCC34852</strain>
    </source>
</reference>
<evidence type="ECO:0000313" key="2">
    <source>
        <dbReference type="EMBL" id="NNT71579.1"/>
    </source>
</evidence>
<feature type="domain" description="Iminophenyl-pyruvate dimer synthase" evidence="1">
    <location>
        <begin position="20"/>
        <end position="232"/>
    </location>
</feature>
<dbReference type="EMBL" id="JABEVX010000002">
    <property type="protein sequence ID" value="NNT71579.1"/>
    <property type="molecule type" value="Genomic_DNA"/>
</dbReference>